<accession>A0A6J8CIR7</accession>
<proteinExistence type="predicted"/>
<dbReference type="InterPro" id="IPR000315">
    <property type="entry name" value="Znf_B-box"/>
</dbReference>
<evidence type="ECO:0000313" key="5">
    <source>
        <dbReference type="Proteomes" id="UP000507470"/>
    </source>
</evidence>
<evidence type="ECO:0000256" key="1">
    <source>
        <dbReference type="PROSITE-ProRule" id="PRU00024"/>
    </source>
</evidence>
<keyword evidence="5" id="KW-1185">Reference proteome</keyword>
<organism evidence="4 5">
    <name type="scientific">Mytilus coruscus</name>
    <name type="common">Sea mussel</name>
    <dbReference type="NCBI Taxonomy" id="42192"/>
    <lineage>
        <taxon>Eukaryota</taxon>
        <taxon>Metazoa</taxon>
        <taxon>Spiralia</taxon>
        <taxon>Lophotrochozoa</taxon>
        <taxon>Mollusca</taxon>
        <taxon>Bivalvia</taxon>
        <taxon>Autobranchia</taxon>
        <taxon>Pteriomorphia</taxon>
        <taxon>Mytilida</taxon>
        <taxon>Mytiloidea</taxon>
        <taxon>Mytilidae</taxon>
        <taxon>Mytilinae</taxon>
        <taxon>Mytilus</taxon>
    </lineage>
</organism>
<dbReference type="AlphaFoldDB" id="A0A6J8CIR7"/>
<dbReference type="OrthoDB" id="6265224at2759"/>
<evidence type="ECO:0000259" key="3">
    <source>
        <dbReference type="PROSITE" id="PS50119"/>
    </source>
</evidence>
<gene>
    <name evidence="4" type="ORF">MCOR_30918</name>
</gene>
<dbReference type="PANTHER" id="PTHR25462">
    <property type="entry name" value="BONUS, ISOFORM C-RELATED"/>
    <property type="match status" value="1"/>
</dbReference>
<dbReference type="CDD" id="cd19757">
    <property type="entry name" value="Bbox1"/>
    <property type="match status" value="1"/>
</dbReference>
<evidence type="ECO:0000256" key="2">
    <source>
        <dbReference type="SAM" id="Coils"/>
    </source>
</evidence>
<dbReference type="EMBL" id="CACVKT020005609">
    <property type="protein sequence ID" value="CAC5396348.1"/>
    <property type="molecule type" value="Genomic_DNA"/>
</dbReference>
<protein>
    <recommendedName>
        <fullName evidence="3">B box-type domain-containing protein</fullName>
    </recommendedName>
</protein>
<dbReference type="PANTHER" id="PTHR25462:SF296">
    <property type="entry name" value="MEIOTIC P26, ISOFORM F"/>
    <property type="match status" value="1"/>
</dbReference>
<dbReference type="Proteomes" id="UP000507470">
    <property type="component" value="Unassembled WGS sequence"/>
</dbReference>
<name>A0A6J8CIR7_MYTCO</name>
<dbReference type="PROSITE" id="PS50119">
    <property type="entry name" value="ZF_BBOX"/>
    <property type="match status" value="1"/>
</dbReference>
<keyword evidence="1" id="KW-0862">Zinc</keyword>
<feature type="coiled-coil region" evidence="2">
    <location>
        <begin position="140"/>
        <end position="182"/>
    </location>
</feature>
<dbReference type="Gene3D" id="2.120.10.30">
    <property type="entry name" value="TolB, C-terminal domain"/>
    <property type="match status" value="1"/>
</dbReference>
<dbReference type="InterPro" id="IPR011042">
    <property type="entry name" value="6-blade_b-propeller_TolB-like"/>
</dbReference>
<dbReference type="SUPFAM" id="SSF101898">
    <property type="entry name" value="NHL repeat"/>
    <property type="match status" value="1"/>
</dbReference>
<evidence type="ECO:0000313" key="4">
    <source>
        <dbReference type="EMBL" id="CAC5396348.1"/>
    </source>
</evidence>
<feature type="domain" description="B box-type" evidence="3">
    <location>
        <begin position="3"/>
        <end position="50"/>
    </location>
</feature>
<dbReference type="Gene3D" id="3.30.160.60">
    <property type="entry name" value="Classic Zinc Finger"/>
    <property type="match status" value="1"/>
</dbReference>
<reference evidence="4 5" key="1">
    <citation type="submission" date="2020-06" db="EMBL/GenBank/DDBJ databases">
        <authorList>
            <person name="Li R."/>
            <person name="Bekaert M."/>
        </authorList>
    </citation>
    <scope>NUCLEOTIDE SEQUENCE [LARGE SCALE GENOMIC DNA]</scope>
    <source>
        <strain evidence="5">wild</strain>
    </source>
</reference>
<dbReference type="InterPro" id="IPR047153">
    <property type="entry name" value="TRIM45/56/19-like"/>
</dbReference>
<sequence>MTSNISVCGVCDHRHVTKPSVVWCSECDEGLCKDCQEHHSSSRNHETIPITEYMKLPVIFLQKAQFCNKHNEKYELFCRTHDCPCCKKCVEDHDECEDLTDIRNVILNVKSSTAFQEMEHTLLETAENIKRIRINREENLTSLAEKRKIVELDIQQFKNKIIEHLDKLQDEILKEFKEVEKRESTKIRQLLNFLTQKEKEISEYQGHFQNTKQYASEYQSFFALKQIENYIANEDDFIQSIVKEKHAHQIDLTCSINTSLQQFNANMKKFGDVLVTLSPCNIAIINRKHQQAQIIIDPLSSFDRIFLTSKQTIRTSLTNIRGGTFLPGDRMAFSCYQRKEVVVFEPKGSEEFKLTNIGRTFDVVYIGDDSLAVTSGGNTSSRQIRIVDINHRRVKKIFEIDSPNTGVAFKDGKLVYCARKNGLKMINLSDESITSITATEMSNLAGVAILGDRLFYTNKDDDSVTCCDFDGNTVWTYSDRWSFRYPLGISVDNDENVYVVGCHSNNLVIISKNCTTLRILLWKEDGLNEPSVVEYDRTKNKLLVANTLGKAFVYDVFRY</sequence>
<keyword evidence="1" id="KW-0863">Zinc-finger</keyword>
<keyword evidence="1" id="KW-0479">Metal-binding</keyword>
<dbReference type="GO" id="GO:0008270">
    <property type="term" value="F:zinc ion binding"/>
    <property type="evidence" value="ECO:0007669"/>
    <property type="project" value="UniProtKB-KW"/>
</dbReference>
<keyword evidence="2" id="KW-0175">Coiled coil</keyword>